<keyword evidence="5" id="KW-0078">Bacteriocin</keyword>
<protein>
    <submittedName>
        <fullName evidence="7">Uncharacterized protein</fullName>
    </submittedName>
</protein>
<dbReference type="GO" id="GO:0031640">
    <property type="term" value="P:killing of cells of another organism"/>
    <property type="evidence" value="ECO:0007669"/>
    <property type="project" value="UniProtKB-KW"/>
</dbReference>
<dbReference type="RefSeq" id="WP_065214393.1">
    <property type="nucleotide sequence ID" value="NZ_BSBE01000001.1"/>
</dbReference>
<evidence type="ECO:0000256" key="3">
    <source>
        <dbReference type="ARBA" id="ARBA00022529"/>
    </source>
</evidence>
<dbReference type="Proteomes" id="UP000185426">
    <property type="component" value="Chromosome"/>
</dbReference>
<evidence type="ECO:0000313" key="8">
    <source>
        <dbReference type="Proteomes" id="UP000185426"/>
    </source>
</evidence>
<dbReference type="EMBL" id="CP015607">
    <property type="protein sequence ID" value="APT47531.1"/>
    <property type="molecule type" value="Genomic_DNA"/>
</dbReference>
<comment type="subcellular location">
    <subcellularLocation>
        <location evidence="1">Secreted</location>
    </subcellularLocation>
</comment>
<dbReference type="Gene3D" id="1.20.225.10">
    <property type="entry name" value="Bacteriocin AS-48"/>
    <property type="match status" value="1"/>
</dbReference>
<name>A0A1L6ZLZ6_BACIA</name>
<dbReference type="GO" id="GO:0042742">
    <property type="term" value="P:defense response to bacterium"/>
    <property type="evidence" value="ECO:0007669"/>
    <property type="project" value="UniProtKB-KW"/>
</dbReference>
<keyword evidence="3" id="KW-0929">Antimicrobial</keyword>
<feature type="transmembrane region" description="Helical" evidence="6">
    <location>
        <begin position="12"/>
        <end position="33"/>
    </location>
</feature>
<keyword evidence="6" id="KW-0812">Transmembrane</keyword>
<keyword evidence="6" id="KW-1133">Transmembrane helix</keyword>
<evidence type="ECO:0000256" key="5">
    <source>
        <dbReference type="ARBA" id="ARBA00023048"/>
    </source>
</evidence>
<dbReference type="GO" id="GO:0005576">
    <property type="term" value="C:extracellular region"/>
    <property type="evidence" value="ECO:0007669"/>
    <property type="project" value="UniProtKB-SubCell"/>
</dbReference>
<sequence length="132" mass="14511">MGKINSKHSKILAAFGMVFLSILVMFGTIGSPVKYNQNEFSNSNIQTLEKSSLEVNLAKIINKYSKKTTWNQAQKKASKIVNMVMTGSDVASAISIVLGAFSFGTVTAIAWAARMSLKWYIKRKGKKAAVTW</sequence>
<dbReference type="AlphaFoldDB" id="A0A1L6ZLZ6"/>
<evidence type="ECO:0000256" key="6">
    <source>
        <dbReference type="SAM" id="Phobius"/>
    </source>
</evidence>
<keyword evidence="6" id="KW-0472">Membrane</keyword>
<dbReference type="NCBIfam" id="TIGR03651">
    <property type="entry name" value="circ_ocin_uber"/>
    <property type="match status" value="1"/>
</dbReference>
<feature type="transmembrane region" description="Helical" evidence="6">
    <location>
        <begin position="90"/>
        <end position="113"/>
    </location>
</feature>
<evidence type="ECO:0000313" key="7">
    <source>
        <dbReference type="EMBL" id="APT47531.1"/>
    </source>
</evidence>
<dbReference type="Pfam" id="PF09221">
    <property type="entry name" value="Bacteriocin_IId"/>
    <property type="match status" value="1"/>
</dbReference>
<dbReference type="InterPro" id="IPR009086">
    <property type="entry name" value="Bacteriocin_AS48"/>
</dbReference>
<dbReference type="InterPro" id="IPR020038">
    <property type="entry name" value="Circ_bacteriocin"/>
</dbReference>
<organism evidence="7 8">
    <name type="scientific">Bacillus safensis</name>
    <dbReference type="NCBI Taxonomy" id="561879"/>
    <lineage>
        <taxon>Bacteria</taxon>
        <taxon>Bacillati</taxon>
        <taxon>Bacillota</taxon>
        <taxon>Bacilli</taxon>
        <taxon>Bacillales</taxon>
        <taxon>Bacillaceae</taxon>
        <taxon>Bacillus</taxon>
    </lineage>
</organism>
<keyword evidence="2" id="KW-0964">Secreted</keyword>
<gene>
    <name evidence="7" type="ORF">BSA145_17660</name>
</gene>
<proteinExistence type="predicted"/>
<evidence type="ECO:0000256" key="1">
    <source>
        <dbReference type="ARBA" id="ARBA00004613"/>
    </source>
</evidence>
<reference evidence="7 8" key="1">
    <citation type="submission" date="2016-05" db="EMBL/GenBank/DDBJ databases">
        <title>Complete Genome and Methylome Analysis of Psychrotrophic Bacterial Isolates from Antarctic Lake Untersee.</title>
        <authorList>
            <person name="Fomenkov A."/>
            <person name="Akimov V.N."/>
            <person name="Vasilyeva L.V."/>
            <person name="Andersen D."/>
            <person name="Vincze T."/>
            <person name="Roberts R.J."/>
        </authorList>
    </citation>
    <scope>NUCLEOTIDE SEQUENCE [LARGE SCALE GENOMIC DNA]</scope>
    <source>
        <strain evidence="7 8">U14-5</strain>
    </source>
</reference>
<evidence type="ECO:0000256" key="4">
    <source>
        <dbReference type="ARBA" id="ARBA00023022"/>
    </source>
</evidence>
<accession>A0A1L6ZLZ6</accession>
<keyword evidence="4" id="KW-0044">Antibiotic</keyword>
<evidence type="ECO:0000256" key="2">
    <source>
        <dbReference type="ARBA" id="ARBA00022525"/>
    </source>
</evidence>